<dbReference type="SUPFAM" id="SSF55383">
    <property type="entry name" value="Copper amine oxidase, domain N"/>
    <property type="match status" value="1"/>
</dbReference>
<sequence length="524" mass="56218">MAKKMNLALLVVLSLLLFCFAVPLEAAQVKPGSEVLMESRHELIKGKRVGLVTNQSGVNSRGESTIDILAGDGDVQLAALYAPEHGLDGKAPAGEYVASYTHPTLSIPVYSLYGETRMPTQEMLAGIDLLLFDVQDIGARSYTYMSTLNYCLVAAQKNNIPVIVLDRPNPVGGLIVEGPVLAEPYRSFVGVDNLPVAHGMTAGELARFFNRKIGADLTVVPMEGYNRSMIFQDTGLKWVATSPKISDLDAVFGYMATGLGEGTGVYQADNFKWIGGKGIDAAKFAALLNQSGLPGVVFKPEVKGAAGGVRLQITDYHRFNPALTGLYALTCAHSLNNFAVPKSGPTLVMFDKIMGTDKIGGYLEAGLTAGQIQALYQPELDRFKEERQQYLIYGDGQDAPPAADRGVINVLVDGRAVSFDVPPYIDQNGRVMVPLRAIAEALGAKAEWNGQTREVTISGAGQMSTFTIDSSTAFYNGTKVQMDTSPVIRSGRAMLPARYAAESLGSSVSWNADTRTVSIESPKK</sequence>
<protein>
    <submittedName>
        <fullName evidence="5">Uncharacterized protein</fullName>
    </submittedName>
</protein>
<dbReference type="InterPro" id="IPR008302">
    <property type="entry name" value="NamZ"/>
</dbReference>
<proteinExistence type="predicted"/>
<dbReference type="EMBL" id="QFFZ01000004">
    <property type="protein sequence ID" value="TEB12998.1"/>
    <property type="molecule type" value="Genomic_DNA"/>
</dbReference>
<dbReference type="Proteomes" id="UP000297597">
    <property type="component" value="Unassembled WGS sequence"/>
</dbReference>
<evidence type="ECO:0000259" key="4">
    <source>
        <dbReference type="Pfam" id="PF20732"/>
    </source>
</evidence>
<evidence type="ECO:0000256" key="1">
    <source>
        <dbReference type="SAM" id="SignalP"/>
    </source>
</evidence>
<dbReference type="Gene3D" id="3.40.50.12170">
    <property type="entry name" value="Uncharacterised protein PF07075, DUF1343"/>
    <property type="match status" value="1"/>
</dbReference>
<evidence type="ECO:0000259" key="3">
    <source>
        <dbReference type="Pfam" id="PF07833"/>
    </source>
</evidence>
<keyword evidence="6" id="KW-1185">Reference proteome</keyword>
<evidence type="ECO:0000313" key="5">
    <source>
        <dbReference type="EMBL" id="TEB12998.1"/>
    </source>
</evidence>
<feature type="domain" description="Peptidoglycan beta-N-acetylmuramidase NamZ C-terminal" evidence="4">
    <location>
        <begin position="253"/>
        <end position="393"/>
    </location>
</feature>
<dbReference type="InterPro" id="IPR012854">
    <property type="entry name" value="Cu_amine_oxidase-like_N"/>
</dbReference>
<evidence type="ECO:0000259" key="2">
    <source>
        <dbReference type="Pfam" id="PF07075"/>
    </source>
</evidence>
<dbReference type="AlphaFoldDB" id="A0A4Y7RVF8"/>
<feature type="chain" id="PRO_5021457584" evidence="1">
    <location>
        <begin position="27"/>
        <end position="524"/>
    </location>
</feature>
<dbReference type="Pfam" id="PF07075">
    <property type="entry name" value="NamZ_N"/>
    <property type="match status" value="1"/>
</dbReference>
<organism evidence="5 6">
    <name type="scientific">Pelotomaculum propionicicum</name>
    <dbReference type="NCBI Taxonomy" id="258475"/>
    <lineage>
        <taxon>Bacteria</taxon>
        <taxon>Bacillati</taxon>
        <taxon>Bacillota</taxon>
        <taxon>Clostridia</taxon>
        <taxon>Eubacteriales</taxon>
        <taxon>Desulfotomaculaceae</taxon>
        <taxon>Pelotomaculum</taxon>
    </lineage>
</organism>
<feature type="domain" description="Peptidoglycan beta-N-acetylmuramidase NamZ N-terminal" evidence="2">
    <location>
        <begin position="49"/>
        <end position="248"/>
    </location>
</feature>
<dbReference type="OrthoDB" id="9801061at2"/>
<dbReference type="RefSeq" id="WP_134212519.1">
    <property type="nucleotide sequence ID" value="NZ_QFFZ01000004.1"/>
</dbReference>
<dbReference type="PANTHER" id="PTHR42915">
    <property type="entry name" value="HYPOTHETICAL 460 KDA PROTEIN IN FEUA-SIGW INTERGENIC REGION [PRECURSOR]"/>
    <property type="match status" value="1"/>
</dbReference>
<accession>A0A4Y7RVF8</accession>
<dbReference type="Gene3D" id="3.90.1150.140">
    <property type="match status" value="1"/>
</dbReference>
<name>A0A4Y7RVF8_9FIRM</name>
<reference evidence="5 6" key="1">
    <citation type="journal article" date="2018" name="Environ. Microbiol.">
        <title>Novel energy conservation strategies and behaviour of Pelotomaculum schinkii driving syntrophic propionate catabolism.</title>
        <authorList>
            <person name="Hidalgo-Ahumada C.A.P."/>
            <person name="Nobu M.K."/>
            <person name="Narihiro T."/>
            <person name="Tamaki H."/>
            <person name="Liu W.T."/>
            <person name="Kamagata Y."/>
            <person name="Stams A.J.M."/>
            <person name="Imachi H."/>
            <person name="Sousa D.Z."/>
        </authorList>
    </citation>
    <scope>NUCLEOTIDE SEQUENCE [LARGE SCALE GENOMIC DNA]</scope>
    <source>
        <strain evidence="5 6">MGP</strain>
    </source>
</reference>
<comment type="caution">
    <text evidence="5">The sequence shown here is derived from an EMBL/GenBank/DDBJ whole genome shotgun (WGS) entry which is preliminary data.</text>
</comment>
<dbReference type="Gene3D" id="3.30.457.10">
    <property type="entry name" value="Copper amine oxidase-like, N-terminal domain"/>
    <property type="match status" value="1"/>
</dbReference>
<dbReference type="InterPro" id="IPR048502">
    <property type="entry name" value="NamZ_N"/>
</dbReference>
<evidence type="ECO:0000313" key="6">
    <source>
        <dbReference type="Proteomes" id="UP000297597"/>
    </source>
</evidence>
<dbReference type="GO" id="GO:0033922">
    <property type="term" value="F:peptidoglycan beta-N-acetylmuramidase activity"/>
    <property type="evidence" value="ECO:0007669"/>
    <property type="project" value="InterPro"/>
</dbReference>
<feature type="domain" description="Copper amine oxidase-like N-terminal" evidence="3">
    <location>
        <begin position="412"/>
        <end position="519"/>
    </location>
</feature>
<keyword evidence="1" id="KW-0732">Signal</keyword>
<gene>
    <name evidence="5" type="ORF">Pmgp_00636</name>
</gene>
<dbReference type="Pfam" id="PF20732">
    <property type="entry name" value="NamZ_C"/>
    <property type="match status" value="1"/>
</dbReference>
<dbReference type="Pfam" id="PF07833">
    <property type="entry name" value="Cu_amine_oxidN1"/>
    <property type="match status" value="1"/>
</dbReference>
<dbReference type="InterPro" id="IPR036582">
    <property type="entry name" value="Mao_N_sf"/>
</dbReference>
<dbReference type="InterPro" id="IPR048503">
    <property type="entry name" value="NamZ_C"/>
</dbReference>
<feature type="signal peptide" evidence="1">
    <location>
        <begin position="1"/>
        <end position="26"/>
    </location>
</feature>
<dbReference type="PANTHER" id="PTHR42915:SF1">
    <property type="entry name" value="PEPTIDOGLYCAN BETA-N-ACETYLMURAMIDASE NAMZ"/>
    <property type="match status" value="1"/>
</dbReference>